<feature type="region of interest" description="Disordered" evidence="7">
    <location>
        <begin position="1"/>
        <end position="20"/>
    </location>
</feature>
<keyword evidence="9" id="KW-1185">Reference proteome</keyword>
<dbReference type="InterPro" id="IPR002052">
    <property type="entry name" value="DNA_methylase_N6_adenine_CS"/>
</dbReference>
<comment type="similarity">
    <text evidence="6">Belongs to the methyltransferase superfamily. METTL16/RlmF family.</text>
</comment>
<evidence type="ECO:0000256" key="4">
    <source>
        <dbReference type="ARBA" id="ARBA00022679"/>
    </source>
</evidence>
<dbReference type="InterPro" id="IPR016909">
    <property type="entry name" value="rRNA_lsu_MeTfrase_F"/>
</dbReference>
<evidence type="ECO:0000256" key="5">
    <source>
        <dbReference type="ARBA" id="ARBA00022691"/>
    </source>
</evidence>
<dbReference type="Gene3D" id="3.40.50.150">
    <property type="entry name" value="Vaccinia Virus protein VP39"/>
    <property type="match status" value="1"/>
</dbReference>
<evidence type="ECO:0000256" key="2">
    <source>
        <dbReference type="ARBA" id="ARBA00022552"/>
    </source>
</evidence>
<dbReference type="HAMAP" id="MF_01848">
    <property type="entry name" value="23SrRNA_methyltr_F"/>
    <property type="match status" value="1"/>
</dbReference>
<dbReference type="GO" id="GO:0003676">
    <property type="term" value="F:nucleic acid binding"/>
    <property type="evidence" value="ECO:0007669"/>
    <property type="project" value="InterPro"/>
</dbReference>
<dbReference type="CDD" id="cd02440">
    <property type="entry name" value="AdoMet_MTases"/>
    <property type="match status" value="1"/>
</dbReference>
<keyword evidence="2 6" id="KW-0698">rRNA processing</keyword>
<dbReference type="RefSeq" id="WP_147101154.1">
    <property type="nucleotide sequence ID" value="NZ_VOOS01000004.1"/>
</dbReference>
<sequence length="323" mass="36619">MNPKKKVHPKEKTKIHSRSKHRGRYDFKALLNVCPELKTFVIINKYDDETIDFANPKAVIALNKALLMFHYGISYWDIPENYLCPPIPGRADYIHYAADLLGNSNYGKIPFGKSITCLDIGVGASCIYPIIGTSEYNWSFIGTDIDKASLASSQQIIDTNSNLVGKVELRLQPKINDIIYGVLGKDEAVDVMICNPPFHSSEEVAKAGTLKKLKNLNDKKTDEVVLNFGGQQNELWCKGGEKKFVGDYIRQSKNFSENCFWFTSLISKKDNLNNIYDALKKVDAIEVKTIPMGQGNKISRIVAWTFLTPEQQKEWRDKKWNKA</sequence>
<comment type="caution">
    <text evidence="8">The sequence shown here is derived from an EMBL/GenBank/DDBJ whole genome shotgun (WGS) entry which is preliminary data.</text>
</comment>
<keyword evidence="4 6" id="KW-0808">Transferase</keyword>
<comment type="catalytic activity">
    <reaction evidence="6">
        <text>adenosine(1618) in 23S rRNA + S-adenosyl-L-methionine = N(6)-methyladenosine(1618) in 23S rRNA + S-adenosyl-L-homocysteine + H(+)</text>
        <dbReference type="Rhea" id="RHEA:16497"/>
        <dbReference type="Rhea" id="RHEA-COMP:10229"/>
        <dbReference type="Rhea" id="RHEA-COMP:10231"/>
        <dbReference type="ChEBI" id="CHEBI:15378"/>
        <dbReference type="ChEBI" id="CHEBI:57856"/>
        <dbReference type="ChEBI" id="CHEBI:59789"/>
        <dbReference type="ChEBI" id="CHEBI:74411"/>
        <dbReference type="ChEBI" id="CHEBI:74449"/>
        <dbReference type="EC" id="2.1.1.181"/>
    </reaction>
</comment>
<evidence type="ECO:0000256" key="7">
    <source>
        <dbReference type="SAM" id="MobiDB-lite"/>
    </source>
</evidence>
<dbReference type="PANTHER" id="PTHR13393:SF0">
    <property type="entry name" value="RNA N6-ADENOSINE-METHYLTRANSFERASE METTL16"/>
    <property type="match status" value="1"/>
</dbReference>
<dbReference type="PIRSF" id="PIRSF029038">
    <property type="entry name" value="Mtase_YbiN_prd"/>
    <property type="match status" value="1"/>
</dbReference>
<dbReference type="SUPFAM" id="SSF53335">
    <property type="entry name" value="S-adenosyl-L-methionine-dependent methyltransferases"/>
    <property type="match status" value="1"/>
</dbReference>
<dbReference type="InterPro" id="IPR029063">
    <property type="entry name" value="SAM-dependent_MTases_sf"/>
</dbReference>
<dbReference type="GO" id="GO:0005737">
    <property type="term" value="C:cytoplasm"/>
    <property type="evidence" value="ECO:0007669"/>
    <property type="project" value="UniProtKB-SubCell"/>
</dbReference>
<gene>
    <name evidence="6 8" type="primary">rlmF</name>
    <name evidence="8" type="ORF">FRY74_10265</name>
</gene>
<protein>
    <recommendedName>
        <fullName evidence="6">Ribosomal RNA large subunit methyltransferase F</fullName>
        <ecNumber evidence="6">2.1.1.181</ecNumber>
    </recommendedName>
    <alternativeName>
        <fullName evidence="6">23S rRNA mA1618 methyltransferase</fullName>
    </alternativeName>
    <alternativeName>
        <fullName evidence="6">rRNA adenine N-6-methyltransferase</fullName>
    </alternativeName>
</protein>
<comment type="subcellular location">
    <subcellularLocation>
        <location evidence="6">Cytoplasm</location>
    </subcellularLocation>
</comment>
<dbReference type="EMBL" id="VOOS01000004">
    <property type="protein sequence ID" value="TXB64826.1"/>
    <property type="molecule type" value="Genomic_DNA"/>
</dbReference>
<keyword evidence="5 6" id="KW-0949">S-adenosyl-L-methionine</keyword>
<dbReference type="InterPro" id="IPR010286">
    <property type="entry name" value="METTL16/RlmF"/>
</dbReference>
<name>A0A5C6RQY4_9FLAO</name>
<evidence type="ECO:0000256" key="1">
    <source>
        <dbReference type="ARBA" id="ARBA00022490"/>
    </source>
</evidence>
<proteinExistence type="inferred from homology"/>
<keyword evidence="1 6" id="KW-0963">Cytoplasm</keyword>
<reference evidence="8 9" key="1">
    <citation type="submission" date="2019-08" db="EMBL/GenBank/DDBJ databases">
        <title>Genome of Vicingus serpentipes NCIMB 15042.</title>
        <authorList>
            <person name="Bowman J.P."/>
        </authorList>
    </citation>
    <scope>NUCLEOTIDE SEQUENCE [LARGE SCALE GENOMIC DNA]</scope>
    <source>
        <strain evidence="8 9">NCIMB 15042</strain>
    </source>
</reference>
<dbReference type="GO" id="GO:0052907">
    <property type="term" value="F:23S rRNA (adenine(1618)-N(6))-methyltransferase activity"/>
    <property type="evidence" value="ECO:0007669"/>
    <property type="project" value="UniProtKB-EC"/>
</dbReference>
<keyword evidence="3 6" id="KW-0489">Methyltransferase</keyword>
<dbReference type="NCBIfam" id="NF008725">
    <property type="entry name" value="PRK11727.1"/>
    <property type="match status" value="1"/>
</dbReference>
<evidence type="ECO:0000256" key="3">
    <source>
        <dbReference type="ARBA" id="ARBA00022603"/>
    </source>
</evidence>
<dbReference type="Pfam" id="PF05971">
    <property type="entry name" value="Methyltransf_10"/>
    <property type="match status" value="1"/>
</dbReference>
<evidence type="ECO:0000313" key="9">
    <source>
        <dbReference type="Proteomes" id="UP000321721"/>
    </source>
</evidence>
<dbReference type="EC" id="2.1.1.181" evidence="6"/>
<dbReference type="PANTHER" id="PTHR13393">
    <property type="entry name" value="SAM-DEPENDENT METHYLTRANSFERASE"/>
    <property type="match status" value="1"/>
</dbReference>
<comment type="function">
    <text evidence="6">Specifically methylates the adenine in position 1618 of 23S rRNA.</text>
</comment>
<accession>A0A5C6RQY4</accession>
<dbReference type="OrthoDB" id="1115728at2"/>
<dbReference type="AlphaFoldDB" id="A0A5C6RQY4"/>
<organism evidence="8 9">
    <name type="scientific">Vicingus serpentipes</name>
    <dbReference type="NCBI Taxonomy" id="1926625"/>
    <lineage>
        <taxon>Bacteria</taxon>
        <taxon>Pseudomonadati</taxon>
        <taxon>Bacteroidota</taxon>
        <taxon>Flavobacteriia</taxon>
        <taxon>Flavobacteriales</taxon>
        <taxon>Vicingaceae</taxon>
        <taxon>Vicingus</taxon>
    </lineage>
</organism>
<evidence type="ECO:0000256" key="6">
    <source>
        <dbReference type="HAMAP-Rule" id="MF_01848"/>
    </source>
</evidence>
<dbReference type="PROSITE" id="PS00092">
    <property type="entry name" value="N6_MTASE"/>
    <property type="match status" value="1"/>
</dbReference>
<evidence type="ECO:0000313" key="8">
    <source>
        <dbReference type="EMBL" id="TXB64826.1"/>
    </source>
</evidence>
<dbReference type="GO" id="GO:0070475">
    <property type="term" value="P:rRNA base methylation"/>
    <property type="evidence" value="ECO:0007669"/>
    <property type="project" value="TreeGrafter"/>
</dbReference>
<dbReference type="Proteomes" id="UP000321721">
    <property type="component" value="Unassembled WGS sequence"/>
</dbReference>